<dbReference type="RefSeq" id="WP_201656163.1">
    <property type="nucleotide sequence ID" value="NZ_JAEQNC010000004.1"/>
</dbReference>
<dbReference type="InterPro" id="IPR037523">
    <property type="entry name" value="VOC_core"/>
</dbReference>
<evidence type="ECO:0000313" key="3">
    <source>
        <dbReference type="Proteomes" id="UP000633219"/>
    </source>
</evidence>
<name>A0A936YQ08_9HYPH</name>
<evidence type="ECO:0000313" key="2">
    <source>
        <dbReference type="EMBL" id="MBL0372109.1"/>
    </source>
</evidence>
<comment type="caution">
    <text evidence="2">The sequence shown here is derived from an EMBL/GenBank/DDBJ whole genome shotgun (WGS) entry which is preliminary data.</text>
</comment>
<proteinExistence type="predicted"/>
<dbReference type="InterPro" id="IPR004360">
    <property type="entry name" value="Glyas_Fos-R_dOase_dom"/>
</dbReference>
<dbReference type="Proteomes" id="UP000633219">
    <property type="component" value="Unassembled WGS sequence"/>
</dbReference>
<protein>
    <submittedName>
        <fullName evidence="2">VOC family protein</fullName>
    </submittedName>
</protein>
<dbReference type="PANTHER" id="PTHR33993">
    <property type="entry name" value="GLYOXALASE-RELATED"/>
    <property type="match status" value="1"/>
</dbReference>
<dbReference type="SUPFAM" id="SSF54593">
    <property type="entry name" value="Glyoxalase/Bleomycin resistance protein/Dihydroxybiphenyl dioxygenase"/>
    <property type="match status" value="1"/>
</dbReference>
<keyword evidence="3" id="KW-1185">Reference proteome</keyword>
<dbReference type="EMBL" id="JAEQNC010000004">
    <property type="protein sequence ID" value="MBL0372109.1"/>
    <property type="molecule type" value="Genomic_DNA"/>
</dbReference>
<accession>A0A936YQ08</accession>
<dbReference type="AlphaFoldDB" id="A0A936YQ08"/>
<dbReference type="Pfam" id="PF00903">
    <property type="entry name" value="Glyoxalase"/>
    <property type="match status" value="1"/>
</dbReference>
<dbReference type="InterPro" id="IPR029068">
    <property type="entry name" value="Glyas_Bleomycin-R_OHBP_Dase"/>
</dbReference>
<dbReference type="PANTHER" id="PTHR33993:SF2">
    <property type="entry name" value="VOC DOMAIN-CONTAINING PROTEIN"/>
    <property type="match status" value="1"/>
</dbReference>
<evidence type="ECO:0000259" key="1">
    <source>
        <dbReference type="PROSITE" id="PS51819"/>
    </source>
</evidence>
<dbReference type="InterPro" id="IPR052164">
    <property type="entry name" value="Anthracycline_SecMetBiosynth"/>
</dbReference>
<feature type="domain" description="VOC" evidence="1">
    <location>
        <begin position="3"/>
        <end position="121"/>
    </location>
</feature>
<sequence length="121" mass="12849">MNLISHIEIPVANLERATSFYATVFGIAFGNIVNLHGSRMAHFPFEEGKDGASGALAEGEAYVPTVNGAIVYFSVADIDAVIKRAVGHGSEVLFPKTAIGKQAFVAEIKDSEGNRIALQTL</sequence>
<organism evidence="2 3">
    <name type="scientific">Rhizobium setariae</name>
    <dbReference type="NCBI Taxonomy" id="2801340"/>
    <lineage>
        <taxon>Bacteria</taxon>
        <taxon>Pseudomonadati</taxon>
        <taxon>Pseudomonadota</taxon>
        <taxon>Alphaproteobacteria</taxon>
        <taxon>Hyphomicrobiales</taxon>
        <taxon>Rhizobiaceae</taxon>
        <taxon>Rhizobium/Agrobacterium group</taxon>
        <taxon>Rhizobium</taxon>
    </lineage>
</organism>
<dbReference type="Gene3D" id="3.10.180.10">
    <property type="entry name" value="2,3-Dihydroxybiphenyl 1,2-Dioxygenase, domain 1"/>
    <property type="match status" value="1"/>
</dbReference>
<dbReference type="PROSITE" id="PS51819">
    <property type="entry name" value="VOC"/>
    <property type="match status" value="1"/>
</dbReference>
<dbReference type="CDD" id="cd07247">
    <property type="entry name" value="SgaA_N_like"/>
    <property type="match status" value="1"/>
</dbReference>
<reference evidence="2" key="1">
    <citation type="submission" date="2021-01" db="EMBL/GenBank/DDBJ databases">
        <title>Rhizobium sp. strain KVB221 16S ribosomal RNA gene Genome sequencing and assembly.</title>
        <authorList>
            <person name="Kang M."/>
        </authorList>
    </citation>
    <scope>NUCLEOTIDE SEQUENCE</scope>
    <source>
        <strain evidence="2">KVB221</strain>
    </source>
</reference>
<gene>
    <name evidence="2" type="ORF">JJB09_08715</name>
</gene>